<dbReference type="GO" id="GO:0003700">
    <property type="term" value="F:DNA-binding transcription factor activity"/>
    <property type="evidence" value="ECO:0007669"/>
    <property type="project" value="InterPro"/>
</dbReference>
<evidence type="ECO:0008006" key="5">
    <source>
        <dbReference type="Google" id="ProtNLM"/>
    </source>
</evidence>
<evidence type="ECO:0000313" key="3">
    <source>
        <dbReference type="EMBL" id="PWN22185.1"/>
    </source>
</evidence>
<dbReference type="SUPFAM" id="SSF57959">
    <property type="entry name" value="Leucine zipper domain"/>
    <property type="match status" value="1"/>
</dbReference>
<feature type="region of interest" description="Disordered" evidence="2">
    <location>
        <begin position="89"/>
        <end position="131"/>
    </location>
</feature>
<feature type="compositionally biased region" description="Basic and acidic residues" evidence="2">
    <location>
        <begin position="246"/>
        <end position="261"/>
    </location>
</feature>
<keyword evidence="1" id="KW-0175">Coiled coil</keyword>
<dbReference type="RefSeq" id="XP_025349345.1">
    <property type="nucleotide sequence ID" value="XM_025489253.1"/>
</dbReference>
<feature type="coiled-coil region" evidence="1">
    <location>
        <begin position="138"/>
        <end position="165"/>
    </location>
</feature>
<name>A0A316UGA6_9BASI</name>
<dbReference type="Proteomes" id="UP000245942">
    <property type="component" value="Unassembled WGS sequence"/>
</dbReference>
<proteinExistence type="predicted"/>
<gene>
    <name evidence="3" type="ORF">BCV69DRAFT_135634</name>
</gene>
<dbReference type="CDD" id="cd14686">
    <property type="entry name" value="bZIP"/>
    <property type="match status" value="1"/>
</dbReference>
<dbReference type="InterPro" id="IPR046347">
    <property type="entry name" value="bZIP_sf"/>
</dbReference>
<evidence type="ECO:0000256" key="1">
    <source>
        <dbReference type="SAM" id="Coils"/>
    </source>
</evidence>
<organism evidence="3 4">
    <name type="scientific">Pseudomicrostroma glucosiphilum</name>
    <dbReference type="NCBI Taxonomy" id="1684307"/>
    <lineage>
        <taxon>Eukaryota</taxon>
        <taxon>Fungi</taxon>
        <taxon>Dikarya</taxon>
        <taxon>Basidiomycota</taxon>
        <taxon>Ustilaginomycotina</taxon>
        <taxon>Exobasidiomycetes</taxon>
        <taxon>Microstromatales</taxon>
        <taxon>Microstromatales incertae sedis</taxon>
        <taxon>Pseudomicrostroma</taxon>
    </lineage>
</organism>
<feature type="compositionally biased region" description="Polar residues" evidence="2">
    <location>
        <begin position="213"/>
        <end position="235"/>
    </location>
</feature>
<feature type="compositionally biased region" description="Polar residues" evidence="2">
    <location>
        <begin position="179"/>
        <end position="194"/>
    </location>
</feature>
<feature type="compositionally biased region" description="Low complexity" evidence="2">
    <location>
        <begin position="236"/>
        <end position="245"/>
    </location>
</feature>
<feature type="region of interest" description="Disordered" evidence="2">
    <location>
        <begin position="274"/>
        <end position="300"/>
    </location>
</feature>
<sequence>MSHHSFGGLTLPVGQGAPIVPLGLSSTTAPPVGPLAFNSVAETSVGASTAAPVITSVVLHASERPQATLAFPAQAGLTAPPDAILSLPTKLANTSSNGRSSFKRSRSGSEKRKAQNRKSQKVCRARNKERSALMVRAQEHLQIENDRLKEENEVLLEMLAQVQAGYLPPCAIVLPAKRSPTSSPLRNIDGQTSGVLAPSSESRSLDPSSGSSCDFTSSPSMRVSSAEQISGSFQTSSAEISSSRSSDGHESSGESSPRERSHLFTDVNWTRGDMLSHPEVGDAHPTMHQSPSNSQSWEQSPHGFVDAALAARVHEWYSQQEPRSCVGLEQQRVELSQISLSAVLHFSVPCTYFASLLSLNITIVHISPS</sequence>
<feature type="compositionally biased region" description="Basic residues" evidence="2">
    <location>
        <begin position="114"/>
        <end position="125"/>
    </location>
</feature>
<accession>A0A316UGA6</accession>
<evidence type="ECO:0000256" key="2">
    <source>
        <dbReference type="SAM" id="MobiDB-lite"/>
    </source>
</evidence>
<feature type="compositionally biased region" description="Polar residues" evidence="2">
    <location>
        <begin position="287"/>
        <end position="299"/>
    </location>
</feature>
<protein>
    <recommendedName>
        <fullName evidence="5">BZIP domain-containing protein</fullName>
    </recommendedName>
</protein>
<dbReference type="GeneID" id="37010987"/>
<evidence type="ECO:0000313" key="4">
    <source>
        <dbReference type="Proteomes" id="UP000245942"/>
    </source>
</evidence>
<dbReference type="AlphaFoldDB" id="A0A316UGA6"/>
<feature type="region of interest" description="Disordered" evidence="2">
    <location>
        <begin position="178"/>
        <end position="261"/>
    </location>
</feature>
<dbReference type="EMBL" id="KZ819323">
    <property type="protein sequence ID" value="PWN22185.1"/>
    <property type="molecule type" value="Genomic_DNA"/>
</dbReference>
<reference evidence="3 4" key="1">
    <citation type="journal article" date="2018" name="Mol. Biol. Evol.">
        <title>Broad Genomic Sampling Reveals a Smut Pathogenic Ancestry of the Fungal Clade Ustilaginomycotina.</title>
        <authorList>
            <person name="Kijpornyongpan T."/>
            <person name="Mondo S.J."/>
            <person name="Barry K."/>
            <person name="Sandor L."/>
            <person name="Lee J."/>
            <person name="Lipzen A."/>
            <person name="Pangilinan J."/>
            <person name="LaButti K."/>
            <person name="Hainaut M."/>
            <person name="Henrissat B."/>
            <person name="Grigoriev I.V."/>
            <person name="Spatafora J.W."/>
            <person name="Aime M.C."/>
        </authorList>
    </citation>
    <scope>NUCLEOTIDE SEQUENCE [LARGE SCALE GENOMIC DNA]</scope>
    <source>
        <strain evidence="3 4">MCA 4718</strain>
    </source>
</reference>
<feature type="compositionally biased region" description="Low complexity" evidence="2">
    <location>
        <begin position="199"/>
        <end position="212"/>
    </location>
</feature>
<keyword evidence="4" id="KW-1185">Reference proteome</keyword>